<keyword evidence="3" id="KW-1185">Reference proteome</keyword>
<feature type="compositionally biased region" description="Basic and acidic residues" evidence="1">
    <location>
        <begin position="255"/>
        <end position="264"/>
    </location>
</feature>
<feature type="compositionally biased region" description="Basic and acidic residues" evidence="1">
    <location>
        <begin position="228"/>
        <end position="248"/>
    </location>
</feature>
<feature type="region of interest" description="Disordered" evidence="1">
    <location>
        <begin position="228"/>
        <end position="264"/>
    </location>
</feature>
<evidence type="ECO:0000313" key="3">
    <source>
        <dbReference type="Proteomes" id="UP001497623"/>
    </source>
</evidence>
<accession>A0AAV2PR33</accession>
<dbReference type="Proteomes" id="UP001497623">
    <property type="component" value="Unassembled WGS sequence"/>
</dbReference>
<feature type="region of interest" description="Disordered" evidence="1">
    <location>
        <begin position="1"/>
        <end position="37"/>
    </location>
</feature>
<feature type="non-terminal residue" evidence="2">
    <location>
        <position position="1"/>
    </location>
</feature>
<name>A0AAV2PR33_MEGNR</name>
<dbReference type="AlphaFoldDB" id="A0AAV2PR33"/>
<gene>
    <name evidence="2" type="ORF">MNOR_LOCUS3347</name>
</gene>
<feature type="non-terminal residue" evidence="2">
    <location>
        <position position="279"/>
    </location>
</feature>
<sequence>ATIKSDLSGTVEAENSRNTELTQAHLYSPTPRKKSRASLGSIKTLTDVKDSYEICPYATCNSGTIEESLIYGLSVEDGQSPRDCMDHPPLPNESLYGEHKIHSTGYQKTVEVPRRNSYNKKEGFSSNQLPHLLPYNQTENPLYEEHKKTKKTNQEPSYDSNAQCSARIQLRGLSKMSPPSALRPVHPLPKFSNTKDLAECDREILKIQLSEDSKKGAKSAFVDISAKKNEGKDEENKILHQPVHEKQIRRPHRRMQSDSEKEKIYMQLYGIPQIEKQSE</sequence>
<dbReference type="EMBL" id="CAXKWB010001131">
    <property type="protein sequence ID" value="CAL4063442.1"/>
    <property type="molecule type" value="Genomic_DNA"/>
</dbReference>
<proteinExistence type="predicted"/>
<reference evidence="2 3" key="1">
    <citation type="submission" date="2024-05" db="EMBL/GenBank/DDBJ databases">
        <authorList>
            <person name="Wallberg A."/>
        </authorList>
    </citation>
    <scope>NUCLEOTIDE SEQUENCE [LARGE SCALE GENOMIC DNA]</scope>
</reference>
<evidence type="ECO:0000256" key="1">
    <source>
        <dbReference type="SAM" id="MobiDB-lite"/>
    </source>
</evidence>
<protein>
    <submittedName>
        <fullName evidence="2">Uncharacterized protein</fullName>
    </submittedName>
</protein>
<organism evidence="2 3">
    <name type="scientific">Meganyctiphanes norvegica</name>
    <name type="common">Northern krill</name>
    <name type="synonym">Thysanopoda norvegica</name>
    <dbReference type="NCBI Taxonomy" id="48144"/>
    <lineage>
        <taxon>Eukaryota</taxon>
        <taxon>Metazoa</taxon>
        <taxon>Ecdysozoa</taxon>
        <taxon>Arthropoda</taxon>
        <taxon>Crustacea</taxon>
        <taxon>Multicrustacea</taxon>
        <taxon>Malacostraca</taxon>
        <taxon>Eumalacostraca</taxon>
        <taxon>Eucarida</taxon>
        <taxon>Euphausiacea</taxon>
        <taxon>Euphausiidae</taxon>
        <taxon>Meganyctiphanes</taxon>
    </lineage>
</organism>
<comment type="caution">
    <text evidence="2">The sequence shown here is derived from an EMBL/GenBank/DDBJ whole genome shotgun (WGS) entry which is preliminary data.</text>
</comment>
<evidence type="ECO:0000313" key="2">
    <source>
        <dbReference type="EMBL" id="CAL4063442.1"/>
    </source>
</evidence>